<comment type="caution">
    <text evidence="1">The sequence shown here is derived from an EMBL/GenBank/DDBJ whole genome shotgun (WGS) entry which is preliminary data.</text>
</comment>
<keyword evidence="2" id="KW-1185">Reference proteome</keyword>
<dbReference type="EMBL" id="JAUYVH010000001">
    <property type="protein sequence ID" value="MDQ9169489.1"/>
    <property type="molecule type" value="Genomic_DNA"/>
</dbReference>
<accession>A0ABU1BMY4</accession>
<reference evidence="1 2" key="1">
    <citation type="submission" date="2023-08" db="EMBL/GenBank/DDBJ databases">
        <title>Oxalobacteraceae gen .nov., isolated from river sludge outside the plant.</title>
        <authorList>
            <person name="Zhao S.Y."/>
        </authorList>
    </citation>
    <scope>NUCLEOTIDE SEQUENCE [LARGE SCALE GENOMIC DNA]</scope>
    <source>
        <strain evidence="1 2">R-40</strain>
    </source>
</reference>
<evidence type="ECO:0000313" key="1">
    <source>
        <dbReference type="EMBL" id="MDQ9169489.1"/>
    </source>
</evidence>
<dbReference type="Proteomes" id="UP001225596">
    <property type="component" value="Unassembled WGS sequence"/>
</dbReference>
<gene>
    <name evidence="1" type="ORF">Q8A64_03585</name>
</gene>
<dbReference type="RefSeq" id="WP_338435393.1">
    <property type="nucleotide sequence ID" value="NZ_JAUYVH010000001.1"/>
</dbReference>
<evidence type="ECO:0000313" key="2">
    <source>
        <dbReference type="Proteomes" id="UP001225596"/>
    </source>
</evidence>
<name>A0ABU1BMY4_9BURK</name>
<protein>
    <submittedName>
        <fullName evidence="1">Uncharacterized protein</fullName>
    </submittedName>
</protein>
<sequence>MRRLQGSRIFPLASGKWLLFLPTFMKKSPVMAQKFLKPDAWMANVILVLVFN</sequence>
<organism evidence="1 2">
    <name type="scientific">Keguizhuia sedimenti</name>
    <dbReference type="NCBI Taxonomy" id="3064264"/>
    <lineage>
        <taxon>Bacteria</taxon>
        <taxon>Pseudomonadati</taxon>
        <taxon>Pseudomonadota</taxon>
        <taxon>Betaproteobacteria</taxon>
        <taxon>Burkholderiales</taxon>
        <taxon>Oxalobacteraceae</taxon>
        <taxon>Keguizhuia</taxon>
    </lineage>
</organism>
<proteinExistence type="predicted"/>